<dbReference type="EMBL" id="CAXITT010000297">
    <property type="protein sequence ID" value="CAL1538405.1"/>
    <property type="molecule type" value="Genomic_DNA"/>
</dbReference>
<evidence type="ECO:0000256" key="1">
    <source>
        <dbReference type="ARBA" id="ARBA00009191"/>
    </source>
</evidence>
<dbReference type="GO" id="GO:0012505">
    <property type="term" value="C:endomembrane system"/>
    <property type="evidence" value="ECO:0007669"/>
    <property type="project" value="TreeGrafter"/>
</dbReference>
<evidence type="ECO:0000259" key="5">
    <source>
        <dbReference type="Pfam" id="PF03088"/>
    </source>
</evidence>
<protein>
    <recommendedName>
        <fullName evidence="5">Strictosidine synthase conserved region domain-containing protein</fullName>
    </recommendedName>
</protein>
<dbReference type="Pfam" id="PF03088">
    <property type="entry name" value="Str_synth"/>
    <property type="match status" value="1"/>
</dbReference>
<comment type="similarity">
    <text evidence="1">Belongs to the strictosidine synthase family.</text>
</comment>
<dbReference type="PANTHER" id="PTHR10426">
    <property type="entry name" value="STRICTOSIDINE SYNTHASE-RELATED"/>
    <property type="match status" value="1"/>
</dbReference>
<keyword evidence="7" id="KW-1185">Reference proteome</keyword>
<dbReference type="Gene3D" id="2.120.10.30">
    <property type="entry name" value="TolB, C-terminal domain"/>
    <property type="match status" value="1"/>
</dbReference>
<feature type="chain" id="PRO_5043393670" description="Strictosidine synthase conserved region domain-containing protein" evidence="4">
    <location>
        <begin position="25"/>
        <end position="461"/>
    </location>
</feature>
<keyword evidence="2" id="KW-0597">Phosphoprotein</keyword>
<keyword evidence="3" id="KW-0325">Glycoprotein</keyword>
<keyword evidence="4" id="KW-0732">Signal</keyword>
<proteinExistence type="inferred from homology"/>
<dbReference type="AlphaFoldDB" id="A0AAV2I260"/>
<evidence type="ECO:0000256" key="2">
    <source>
        <dbReference type="ARBA" id="ARBA00022553"/>
    </source>
</evidence>
<dbReference type="PANTHER" id="PTHR10426:SF88">
    <property type="entry name" value="ADIPOCYTE PLASMA MEMBRANE-ASSOCIATED PROTEIN HEMOMUCIN-RELATED"/>
    <property type="match status" value="1"/>
</dbReference>
<evidence type="ECO:0000256" key="4">
    <source>
        <dbReference type="SAM" id="SignalP"/>
    </source>
</evidence>
<dbReference type="InterPro" id="IPR011042">
    <property type="entry name" value="6-blade_b-propeller_TolB-like"/>
</dbReference>
<accession>A0AAV2I260</accession>
<feature type="domain" description="Strictosidine synthase conserved region" evidence="5">
    <location>
        <begin position="201"/>
        <end position="284"/>
    </location>
</feature>
<organism evidence="6 7">
    <name type="scientific">Lymnaea stagnalis</name>
    <name type="common">Great pond snail</name>
    <name type="synonym">Helix stagnalis</name>
    <dbReference type="NCBI Taxonomy" id="6523"/>
    <lineage>
        <taxon>Eukaryota</taxon>
        <taxon>Metazoa</taxon>
        <taxon>Spiralia</taxon>
        <taxon>Lophotrochozoa</taxon>
        <taxon>Mollusca</taxon>
        <taxon>Gastropoda</taxon>
        <taxon>Heterobranchia</taxon>
        <taxon>Euthyneura</taxon>
        <taxon>Panpulmonata</taxon>
        <taxon>Hygrophila</taxon>
        <taxon>Lymnaeoidea</taxon>
        <taxon>Lymnaeidae</taxon>
        <taxon>Lymnaea</taxon>
    </lineage>
</organism>
<evidence type="ECO:0000313" key="7">
    <source>
        <dbReference type="Proteomes" id="UP001497497"/>
    </source>
</evidence>
<dbReference type="SUPFAM" id="SSF63829">
    <property type="entry name" value="Calcium-dependent phosphotriesterase"/>
    <property type="match status" value="1"/>
</dbReference>
<dbReference type="InterPro" id="IPR018119">
    <property type="entry name" value="Strictosidine_synth_cons-reg"/>
</dbReference>
<dbReference type="Proteomes" id="UP001497497">
    <property type="component" value="Unassembled WGS sequence"/>
</dbReference>
<name>A0AAV2I260_LYMST</name>
<evidence type="ECO:0000313" key="6">
    <source>
        <dbReference type="EMBL" id="CAL1538405.1"/>
    </source>
</evidence>
<feature type="signal peptide" evidence="4">
    <location>
        <begin position="1"/>
        <end position="24"/>
    </location>
</feature>
<gene>
    <name evidence="6" type="ORF">GSLYS_00012226001</name>
</gene>
<dbReference type="GO" id="GO:0016787">
    <property type="term" value="F:hydrolase activity"/>
    <property type="evidence" value="ECO:0007669"/>
    <property type="project" value="TreeGrafter"/>
</dbReference>
<evidence type="ECO:0000256" key="3">
    <source>
        <dbReference type="ARBA" id="ARBA00023180"/>
    </source>
</evidence>
<reference evidence="6 7" key="1">
    <citation type="submission" date="2024-04" db="EMBL/GenBank/DDBJ databases">
        <authorList>
            <consortium name="Genoscope - CEA"/>
            <person name="William W."/>
        </authorList>
    </citation>
    <scope>NUCLEOTIDE SEQUENCE [LARGE SCALE GENOMIC DNA]</scope>
</reference>
<sequence>MEIAWKRLVCLVMTLLVHAPVNVGQLLNLFGGGASQQSQPTSGGGSLGGLVGGLLGGAIGGSQGRSINAISYSLPTPPVLYGATAPNNDLIGAEKVHFGLVNGPGSFVNYKGELYAGTRDNKIYNMARCKPKLIANLLTPGCEQAGTCGQLTSLRRDPTTGDLIALDTYRGLFRVKVDTGAFEQIYDVNTPVNGRAPVHLNDMVVTNDGIIIMTDSSDAHEFGADIYIGMEGRTAGRLISFIPKTGALQELLPNAFAFPNGIELTQDNTALLVAETGRVRIQRVSLQRPTWLQVTTFAYNLPGLPDNIRATDRGTYWVGMSYPRHSRSQNPMDQYSTNSYYRSIGASRMSYQQLNDMFTKWGIAVEVNSQGQIIKSIQDPTGRTMAMVSEVSEFGGVLNIGSPDINYMARLVIPQRGFKVDSFVAVARSRCQLDDAKVQEARKTLEAQLNKSAPATSTKKP</sequence>
<comment type="caution">
    <text evidence="6">The sequence shown here is derived from an EMBL/GenBank/DDBJ whole genome shotgun (WGS) entry which is preliminary data.</text>
</comment>